<protein>
    <submittedName>
        <fullName evidence="2">Uncharacterized protein</fullName>
    </submittedName>
</protein>
<feature type="compositionally biased region" description="Low complexity" evidence="1">
    <location>
        <begin position="418"/>
        <end position="430"/>
    </location>
</feature>
<sequence>MADVVTDNHRREPSRDRADRRTSIRGVLSAVVPRRKKSTTSLAEATGHDQPPQTYSRSLSRASTAAPIPPASNRMSLSHSRTASPTPGLLPNGSGVANGSVSPNHRHSRSRSTSGNVNLDQRNFITHIGTSLNQSRPPTPQGYPQQYPGSPPFGAMPTTTPPVKRQSGYAETGSHYPGMQQPYWRENALPQLPPLFDDLPAEPSGPAYSTNLTLGSARSSAGTTLSSSTTLNQGGGGVGTVGSPRLEPLAGTSRAEMRFSHDWGVFGNETGPPVPPKYPFGATMGHPSPVLPVPGPSAPHPPSPLRAPTPTINQNSTAASLARSKSEPWRAKVLVGPRPASATPPSAPAAEGEEGQDQDATKQDEDRRGAPRIRKSVRKLLGGLSIHKRSPSQPPPASPPPEEEPTPPTPPRRGPVRAISDADALISASSQARDGRDKERGGRSKRSPSVPAERSVRGTERPISGLDRTGSRPATGSGDPNPAPRLSHVPFSFESPKIQPLSLSLGGLIGSGGDSGPLSAQSPRSPRLRATTPGVDGREGLGGHGRMGSGRFSAFAAARKSEDKSRALQSGGTTDELGSSGPGPTYTPVSRGTSSKLFSFPGTGSARMSEDRGRVAPEQEHAGPNYAAANSGTKLGRAASRASQMT</sequence>
<reference evidence="2 3" key="1">
    <citation type="journal article" date="2015" name="Genome Biol. Evol.">
        <title>Phylogenomic analyses indicate that early fungi evolved digesting cell walls of algal ancestors of land plants.</title>
        <authorList>
            <person name="Chang Y."/>
            <person name="Wang S."/>
            <person name="Sekimoto S."/>
            <person name="Aerts A.L."/>
            <person name="Choi C."/>
            <person name="Clum A."/>
            <person name="LaButti K.M."/>
            <person name="Lindquist E.A."/>
            <person name="Yee Ngan C."/>
            <person name="Ohm R.A."/>
            <person name="Salamov A.A."/>
            <person name="Grigoriev I.V."/>
            <person name="Spatafora J.W."/>
            <person name="Berbee M.L."/>
        </authorList>
    </citation>
    <scope>NUCLEOTIDE SEQUENCE [LARGE SCALE GENOMIC DNA]</scope>
    <source>
        <strain evidence="2 3">JEL478</strain>
    </source>
</reference>
<keyword evidence="3" id="KW-1185">Reference proteome</keyword>
<evidence type="ECO:0000313" key="2">
    <source>
        <dbReference type="EMBL" id="KXS10919.1"/>
    </source>
</evidence>
<accession>A0A139A2J6</accession>
<feature type="compositionally biased region" description="Low complexity" evidence="1">
    <location>
        <begin position="219"/>
        <end position="232"/>
    </location>
</feature>
<evidence type="ECO:0000313" key="3">
    <source>
        <dbReference type="Proteomes" id="UP000070544"/>
    </source>
</evidence>
<feature type="compositionally biased region" description="Pro residues" evidence="1">
    <location>
        <begin position="289"/>
        <end position="307"/>
    </location>
</feature>
<dbReference type="AlphaFoldDB" id="A0A139A2J6"/>
<feature type="non-terminal residue" evidence="2">
    <location>
        <position position="646"/>
    </location>
</feature>
<feature type="compositionally biased region" description="Polar residues" evidence="1">
    <location>
        <begin position="73"/>
        <end position="85"/>
    </location>
</feature>
<feature type="compositionally biased region" description="Basic and acidic residues" evidence="1">
    <location>
        <begin position="359"/>
        <end position="369"/>
    </location>
</feature>
<feature type="region of interest" description="Disordered" evidence="1">
    <location>
        <begin position="1"/>
        <end position="120"/>
    </location>
</feature>
<name>A0A139A2J6_GONPJ</name>
<gene>
    <name evidence="2" type="ORF">M427DRAFT_36393</name>
</gene>
<proteinExistence type="predicted"/>
<dbReference type="Proteomes" id="UP000070544">
    <property type="component" value="Unassembled WGS sequence"/>
</dbReference>
<evidence type="ECO:0000256" key="1">
    <source>
        <dbReference type="SAM" id="MobiDB-lite"/>
    </source>
</evidence>
<feature type="compositionally biased region" description="Basic and acidic residues" evidence="1">
    <location>
        <begin position="433"/>
        <end position="442"/>
    </location>
</feature>
<feature type="compositionally biased region" description="Polar residues" evidence="1">
    <location>
        <begin position="587"/>
        <end position="597"/>
    </location>
</feature>
<dbReference type="EMBL" id="KQ965811">
    <property type="protein sequence ID" value="KXS10919.1"/>
    <property type="molecule type" value="Genomic_DNA"/>
</dbReference>
<feature type="compositionally biased region" description="Polar residues" evidence="1">
    <location>
        <begin position="111"/>
        <end position="120"/>
    </location>
</feature>
<feature type="region of interest" description="Disordered" evidence="1">
    <location>
        <begin position="219"/>
        <end position="244"/>
    </location>
</feature>
<feature type="compositionally biased region" description="Low complexity" evidence="1">
    <location>
        <begin position="337"/>
        <end position="350"/>
    </location>
</feature>
<feature type="region of interest" description="Disordered" evidence="1">
    <location>
        <begin position="268"/>
        <end position="646"/>
    </location>
</feature>
<feature type="compositionally biased region" description="Polar residues" evidence="1">
    <location>
        <begin position="51"/>
        <end position="63"/>
    </location>
</feature>
<feature type="compositionally biased region" description="Basic and acidic residues" evidence="1">
    <location>
        <begin position="608"/>
        <end position="621"/>
    </location>
</feature>
<feature type="compositionally biased region" description="Polar residues" evidence="1">
    <location>
        <begin position="567"/>
        <end position="577"/>
    </location>
</feature>
<organism evidence="2 3">
    <name type="scientific">Gonapodya prolifera (strain JEL478)</name>
    <name type="common">Monoblepharis prolifera</name>
    <dbReference type="NCBI Taxonomy" id="1344416"/>
    <lineage>
        <taxon>Eukaryota</taxon>
        <taxon>Fungi</taxon>
        <taxon>Fungi incertae sedis</taxon>
        <taxon>Chytridiomycota</taxon>
        <taxon>Chytridiomycota incertae sedis</taxon>
        <taxon>Monoblepharidomycetes</taxon>
        <taxon>Monoblepharidales</taxon>
        <taxon>Gonapodyaceae</taxon>
        <taxon>Gonapodya</taxon>
    </lineage>
</organism>
<feature type="compositionally biased region" description="Pro residues" evidence="1">
    <location>
        <begin position="392"/>
        <end position="413"/>
    </location>
</feature>
<feature type="compositionally biased region" description="Basic and acidic residues" evidence="1">
    <location>
        <begin position="1"/>
        <end position="22"/>
    </location>
</feature>